<evidence type="ECO:0000313" key="1">
    <source>
        <dbReference type="EMBL" id="ABA96934.2"/>
    </source>
</evidence>
<protein>
    <submittedName>
        <fullName evidence="1">Retrotransposon protein, putative, unclassified</fullName>
    </submittedName>
</protein>
<sequence>MRNKCYSLFDFDITKAGKIFDLLLREKQIQLPAGHVIPSAEELGKRGYCKWHNSGSHSTKDCKVFRQQIQEAIEGGKIKLDDSKKPMKVDGNPFPVNMVHTSGRIADGGKNRSFQMNSARIISKYQRKYDKQQDEYHEKDGGFDPHWDCEFFKFCWNEGIFTKNQKRRVQSMRNREHFQEVQREINHRLRKPKLGKSGVLRARLQQPMKSRPTNQKGCSRVQRLMRCRRASQFDPATDKICKQQIKQSIG</sequence>
<reference evidence="1" key="2">
    <citation type="submission" date="2005-04" db="EMBL/GenBank/DDBJ databases">
        <authorList>
            <person name="Buell C.R."/>
            <person name="Wing R.A."/>
            <person name="McCombie W.A."/>
            <person name="Ouyang S."/>
        </authorList>
    </citation>
    <scope>NUCLEOTIDE SEQUENCE</scope>
</reference>
<reference evidence="1" key="1">
    <citation type="journal article" date="2005" name="BMC Biol.">
        <title>The sequence of rice chromosomes 11 and 12, rich in disease resistance genes and recent gene duplications.</title>
        <authorList>
            <consortium name="The rice chromosomes 11 and 12 sequencing consortia"/>
        </authorList>
    </citation>
    <scope>NUCLEOTIDE SEQUENCE [LARGE SCALE GENOMIC DNA]</scope>
</reference>
<name>Q2QUU7_ORYSJ</name>
<reference evidence="1" key="3">
    <citation type="submission" date="2006-01" db="EMBL/GenBank/DDBJ databases">
        <authorList>
            <person name="Buell R."/>
        </authorList>
    </citation>
    <scope>NUCLEOTIDE SEQUENCE</scope>
</reference>
<dbReference type="AlphaFoldDB" id="Q2QUU7"/>
<accession>Q2QUU7</accession>
<dbReference type="EMBL" id="DP000011">
    <property type="protein sequence ID" value="ABA96934.2"/>
    <property type="molecule type" value="Genomic_DNA"/>
</dbReference>
<organism evidence="1">
    <name type="scientific">Oryza sativa subsp. japonica</name>
    <name type="common">Rice</name>
    <dbReference type="NCBI Taxonomy" id="39947"/>
    <lineage>
        <taxon>Eukaryota</taxon>
        <taxon>Viridiplantae</taxon>
        <taxon>Streptophyta</taxon>
        <taxon>Embryophyta</taxon>
        <taxon>Tracheophyta</taxon>
        <taxon>Spermatophyta</taxon>
        <taxon>Magnoliopsida</taxon>
        <taxon>Liliopsida</taxon>
        <taxon>Poales</taxon>
        <taxon>Poaceae</taxon>
        <taxon>BOP clade</taxon>
        <taxon>Oryzoideae</taxon>
        <taxon>Oryzeae</taxon>
        <taxon>Oryzinae</taxon>
        <taxon>Oryza</taxon>
        <taxon>Oryza sativa</taxon>
    </lineage>
</organism>
<gene>
    <name evidence="1" type="ordered locus">LOC_Os12g15040</name>
</gene>
<proteinExistence type="predicted"/>